<proteinExistence type="predicted"/>
<organism evidence="4 6">
    <name type="scientific">Legionella taurinensis</name>
    <dbReference type="NCBI Taxonomy" id="70611"/>
    <lineage>
        <taxon>Bacteria</taxon>
        <taxon>Pseudomonadati</taxon>
        <taxon>Pseudomonadota</taxon>
        <taxon>Gammaproteobacteria</taxon>
        <taxon>Legionellales</taxon>
        <taxon>Legionellaceae</taxon>
        <taxon>Legionella</taxon>
    </lineage>
</organism>
<keyword evidence="5" id="KW-1185">Reference proteome</keyword>
<dbReference type="Proteomes" id="UP000251035">
    <property type="component" value="Unassembled WGS sequence"/>
</dbReference>
<dbReference type="Pfam" id="PF13438">
    <property type="entry name" value="DUF4113"/>
    <property type="match status" value="1"/>
</dbReference>
<gene>
    <name evidence="3" type="ORF">DB745_03575</name>
    <name evidence="4" type="ORF">DIZ81_05175</name>
</gene>
<dbReference type="AlphaFoldDB" id="A0AB38N5F9"/>
<comment type="caution">
    <text evidence="4">The sequence shown here is derived from an EMBL/GenBank/DDBJ whole genome shotgun (WGS) entry which is preliminary data.</text>
</comment>
<evidence type="ECO:0000313" key="6">
    <source>
        <dbReference type="Proteomes" id="UP000306421"/>
    </source>
</evidence>
<accession>A0AB38N5F9</accession>
<feature type="region of interest" description="Disordered" evidence="1">
    <location>
        <begin position="35"/>
        <end position="59"/>
    </location>
</feature>
<evidence type="ECO:0000313" key="4">
    <source>
        <dbReference type="EMBL" id="TID43814.1"/>
    </source>
</evidence>
<dbReference type="InterPro" id="IPR025188">
    <property type="entry name" value="DUF4113"/>
</dbReference>
<feature type="compositionally biased region" description="Basic residues" evidence="1">
    <location>
        <begin position="36"/>
        <end position="45"/>
    </location>
</feature>
<sequence length="59" mass="6998">MKNFRQNSEKVMKLIDGINRKYGPRSMRLAAEGFRKSKSMKRQLKSPHYTTRWSELPIA</sequence>
<dbReference type="EMBL" id="QCXM01000003">
    <property type="protein sequence ID" value="PUT48525.1"/>
    <property type="molecule type" value="Genomic_DNA"/>
</dbReference>
<dbReference type="Proteomes" id="UP000306421">
    <property type="component" value="Unassembled WGS sequence"/>
</dbReference>
<dbReference type="EMBL" id="QFGG01000004">
    <property type="protein sequence ID" value="TID43814.1"/>
    <property type="molecule type" value="Genomic_DNA"/>
</dbReference>
<feature type="domain" description="DUF4113" evidence="2">
    <location>
        <begin position="9"/>
        <end position="58"/>
    </location>
</feature>
<protein>
    <submittedName>
        <fullName evidence="4">DUF4113 domain-containing protein</fullName>
    </submittedName>
</protein>
<evidence type="ECO:0000256" key="1">
    <source>
        <dbReference type="SAM" id="MobiDB-lite"/>
    </source>
</evidence>
<evidence type="ECO:0000313" key="5">
    <source>
        <dbReference type="Proteomes" id="UP000251035"/>
    </source>
</evidence>
<evidence type="ECO:0000313" key="3">
    <source>
        <dbReference type="EMBL" id="PUT48525.1"/>
    </source>
</evidence>
<reference evidence="4 6" key="2">
    <citation type="submission" date="2018-04" db="EMBL/GenBank/DDBJ databases">
        <title>Whole genome sequence comparison of clinical and drinking water Legionella pneumophila isolates.</title>
        <authorList>
            <person name="Garner E."/>
        </authorList>
    </citation>
    <scope>NUCLEOTIDE SEQUENCE [LARGE SCALE GENOMIC DNA]</scope>
    <source>
        <strain evidence="4 6">WH02</strain>
    </source>
</reference>
<reference evidence="3 5" key="1">
    <citation type="submission" date="2018-04" db="EMBL/GenBank/DDBJ databases">
        <title>Whole genome sequence comparison of clinical and drinking water Legionella pneumophila isolates associated with the Flint Water Crisis.</title>
        <authorList>
            <person name="Garner E."/>
            <person name="Brown C."/>
            <person name="Schwake O."/>
            <person name="Coil D."/>
            <person name="Jospin G."/>
            <person name="Eisen J."/>
            <person name="Edwards M."/>
            <person name="Pruden A."/>
        </authorList>
    </citation>
    <scope>NUCLEOTIDE SEQUENCE [LARGE SCALE GENOMIC DNA]</scope>
    <source>
        <strain evidence="3 5">Genessee03</strain>
    </source>
</reference>
<name>A0AB38N5F9_9GAMM</name>
<evidence type="ECO:0000259" key="2">
    <source>
        <dbReference type="Pfam" id="PF13438"/>
    </source>
</evidence>